<keyword evidence="1" id="KW-0472">Membrane</keyword>
<keyword evidence="1" id="KW-1133">Transmembrane helix</keyword>
<organism evidence="2 4">
    <name type="scientific">Purpureocillium lavendulum</name>
    <dbReference type="NCBI Taxonomy" id="1247861"/>
    <lineage>
        <taxon>Eukaryota</taxon>
        <taxon>Fungi</taxon>
        <taxon>Dikarya</taxon>
        <taxon>Ascomycota</taxon>
        <taxon>Pezizomycotina</taxon>
        <taxon>Sordariomycetes</taxon>
        <taxon>Hypocreomycetidae</taxon>
        <taxon>Hypocreales</taxon>
        <taxon>Ophiocordycipitaceae</taxon>
        <taxon>Purpureocillium</taxon>
    </lineage>
</organism>
<sequence length="117" mass="13052">MVTLLVVGAYPTFDFLVGRASLSALLFPIQYHIRITVGDALFTLSQVYSAYYLFELCFRTRFASGISIAHHIGLLVIIQTALALFANFQEHPEATMEFYMCLVWGISTNSAYSATRG</sequence>
<protein>
    <submittedName>
        <fullName evidence="3">Restless-like transposase</fullName>
    </submittedName>
    <submittedName>
        <fullName evidence="2">Ricin-type beta-trefoil lectin domain protein</fullName>
    </submittedName>
</protein>
<gene>
    <name evidence="3" type="ORF">O9K51_10603</name>
    <name evidence="2" type="ORF">O9K51_11131</name>
</gene>
<accession>A0AB34FBB4</accession>
<feature type="transmembrane region" description="Helical" evidence="1">
    <location>
        <begin position="31"/>
        <end position="54"/>
    </location>
</feature>
<evidence type="ECO:0000313" key="2">
    <source>
        <dbReference type="EMBL" id="KAJ6436308.1"/>
    </source>
</evidence>
<comment type="caution">
    <text evidence="2">The sequence shown here is derived from an EMBL/GenBank/DDBJ whole genome shotgun (WGS) entry which is preliminary data.</text>
</comment>
<name>A0AB34FBB4_9HYPO</name>
<evidence type="ECO:0000256" key="1">
    <source>
        <dbReference type="SAM" id="Phobius"/>
    </source>
</evidence>
<dbReference type="EMBL" id="JAQHRD010000016">
    <property type="protein sequence ID" value="KAJ6436836.1"/>
    <property type="molecule type" value="Genomic_DNA"/>
</dbReference>
<keyword evidence="1" id="KW-0812">Transmembrane</keyword>
<reference evidence="2" key="1">
    <citation type="submission" date="2023-01" db="EMBL/GenBank/DDBJ databases">
        <title>The growth and conidiation of Purpureocillium lavendulum are regulated by nitrogen source and histone H3K14 acetylation.</title>
        <authorList>
            <person name="Tang P."/>
            <person name="Han J."/>
            <person name="Zhang C."/>
            <person name="Tang P."/>
            <person name="Qi F."/>
            <person name="Zhang K."/>
            <person name="Liang L."/>
        </authorList>
    </citation>
    <scope>NUCLEOTIDE SEQUENCE</scope>
    <source>
        <strain evidence="2">YMF1.00683</strain>
    </source>
</reference>
<proteinExistence type="predicted"/>
<dbReference type="Proteomes" id="UP001163105">
    <property type="component" value="Unassembled WGS sequence"/>
</dbReference>
<evidence type="ECO:0000313" key="4">
    <source>
        <dbReference type="Proteomes" id="UP001163105"/>
    </source>
</evidence>
<dbReference type="AlphaFoldDB" id="A0AB34FBB4"/>
<feature type="transmembrane region" description="Helical" evidence="1">
    <location>
        <begin position="66"/>
        <end position="88"/>
    </location>
</feature>
<keyword evidence="4" id="KW-1185">Reference proteome</keyword>
<dbReference type="EMBL" id="JAQHRD010000024">
    <property type="protein sequence ID" value="KAJ6436308.1"/>
    <property type="molecule type" value="Genomic_DNA"/>
</dbReference>
<evidence type="ECO:0000313" key="3">
    <source>
        <dbReference type="EMBL" id="KAJ6436836.1"/>
    </source>
</evidence>